<comment type="caution">
    <text evidence="2">The sequence shown here is derived from an EMBL/GenBank/DDBJ whole genome shotgun (WGS) entry which is preliminary data.</text>
</comment>
<evidence type="ECO:0000313" key="3">
    <source>
        <dbReference type="Proteomes" id="UP001610563"/>
    </source>
</evidence>
<reference evidence="2 3" key="1">
    <citation type="submission" date="2024-07" db="EMBL/GenBank/DDBJ databases">
        <title>Section-level genome sequencing and comparative genomics of Aspergillus sections Usti and Cavernicolus.</title>
        <authorList>
            <consortium name="Lawrence Berkeley National Laboratory"/>
            <person name="Nybo J.L."/>
            <person name="Vesth T.C."/>
            <person name="Theobald S."/>
            <person name="Frisvad J.C."/>
            <person name="Larsen T.O."/>
            <person name="Kjaerboelling I."/>
            <person name="Rothschild-Mancinelli K."/>
            <person name="Lyhne E.K."/>
            <person name="Kogle M.E."/>
            <person name="Barry K."/>
            <person name="Clum A."/>
            <person name="Na H."/>
            <person name="Ledsgaard L."/>
            <person name="Lin J."/>
            <person name="Lipzen A."/>
            <person name="Kuo A."/>
            <person name="Riley R."/>
            <person name="Mondo S."/>
            <person name="Labutti K."/>
            <person name="Haridas S."/>
            <person name="Pangalinan J."/>
            <person name="Salamov A.A."/>
            <person name="Simmons B.A."/>
            <person name="Magnuson J.K."/>
            <person name="Chen J."/>
            <person name="Drula E."/>
            <person name="Henrissat B."/>
            <person name="Wiebenga A."/>
            <person name="Lubbers R.J."/>
            <person name="Gomes A.C."/>
            <person name="Makela M.R."/>
            <person name="Stajich J."/>
            <person name="Grigoriev I.V."/>
            <person name="Mortensen U.H."/>
            <person name="De Vries R.P."/>
            <person name="Baker S.E."/>
            <person name="Andersen M.R."/>
        </authorList>
    </citation>
    <scope>NUCLEOTIDE SEQUENCE [LARGE SCALE GENOMIC DNA]</scope>
    <source>
        <strain evidence="2 3">CBS 209.92</strain>
    </source>
</reference>
<keyword evidence="1" id="KW-1133">Transmembrane helix</keyword>
<organism evidence="2 3">
    <name type="scientific">Aspergillus keveii</name>
    <dbReference type="NCBI Taxonomy" id="714993"/>
    <lineage>
        <taxon>Eukaryota</taxon>
        <taxon>Fungi</taxon>
        <taxon>Dikarya</taxon>
        <taxon>Ascomycota</taxon>
        <taxon>Pezizomycotina</taxon>
        <taxon>Eurotiomycetes</taxon>
        <taxon>Eurotiomycetidae</taxon>
        <taxon>Eurotiales</taxon>
        <taxon>Aspergillaceae</taxon>
        <taxon>Aspergillus</taxon>
        <taxon>Aspergillus subgen. Nidulantes</taxon>
    </lineage>
</organism>
<name>A0ABR4G956_9EURO</name>
<dbReference type="EMBL" id="JBFTWV010000034">
    <property type="protein sequence ID" value="KAL2795565.1"/>
    <property type="molecule type" value="Genomic_DNA"/>
</dbReference>
<sequence>MVDSQRDCNFPFSLQQFMDPTLPAFPAHVLTPTFRILAGLILLHTSASFTYKLSYGSCTSWLHGYLTTPLRKKLSIALSTFILAIQLYKGYYIITTDMALWAKLIGAPPSLVPHKENLAEWVDRLDGVVACSIPIGVTLVLGLWILVMQWVCLGELVALDGTRRMLCL</sequence>
<dbReference type="Proteomes" id="UP001610563">
    <property type="component" value="Unassembled WGS sequence"/>
</dbReference>
<keyword evidence="1" id="KW-0472">Membrane</keyword>
<keyword evidence="1" id="KW-0812">Transmembrane</keyword>
<protein>
    <submittedName>
        <fullName evidence="2">Uncharacterized protein</fullName>
    </submittedName>
</protein>
<feature type="transmembrane region" description="Helical" evidence="1">
    <location>
        <begin position="74"/>
        <end position="94"/>
    </location>
</feature>
<feature type="transmembrane region" description="Helical" evidence="1">
    <location>
        <begin position="133"/>
        <end position="159"/>
    </location>
</feature>
<keyword evidence="3" id="KW-1185">Reference proteome</keyword>
<gene>
    <name evidence="2" type="ORF">BJX66DRAFT_301892</name>
</gene>
<accession>A0ABR4G956</accession>
<evidence type="ECO:0000256" key="1">
    <source>
        <dbReference type="SAM" id="Phobius"/>
    </source>
</evidence>
<proteinExistence type="predicted"/>
<evidence type="ECO:0000313" key="2">
    <source>
        <dbReference type="EMBL" id="KAL2795565.1"/>
    </source>
</evidence>